<dbReference type="InterPro" id="IPR013406">
    <property type="entry name" value="CHP02574_addiction_mod"/>
</dbReference>
<evidence type="ECO:0000313" key="1">
    <source>
        <dbReference type="EMBL" id="VFJ67526.1"/>
    </source>
</evidence>
<reference evidence="1" key="1">
    <citation type="submission" date="2019-02" db="EMBL/GenBank/DDBJ databases">
        <authorList>
            <person name="Gruber-Vodicka R. H."/>
            <person name="Seah K. B. B."/>
        </authorList>
    </citation>
    <scope>NUCLEOTIDE SEQUENCE</scope>
    <source>
        <strain evidence="1">BECK_DK161</strain>
    </source>
</reference>
<organism evidence="1">
    <name type="scientific">Candidatus Kentrum sp. DK</name>
    <dbReference type="NCBI Taxonomy" id="2126562"/>
    <lineage>
        <taxon>Bacteria</taxon>
        <taxon>Pseudomonadati</taxon>
        <taxon>Pseudomonadota</taxon>
        <taxon>Gammaproteobacteria</taxon>
        <taxon>Candidatus Kentrum</taxon>
    </lineage>
</organism>
<protein>
    <submittedName>
        <fullName evidence="1">Putative addiction module component, TIGR02574 family</fullName>
    </submittedName>
</protein>
<sequence length="190" mass="22159">MTDEPIHKDKGLPSSKTARACLKTGRSYKKVDIWLLIIQTSYKNIGRAYIFIDNWLLFIQTAYYFPRKPFQRRRMGPERARRHLPLTGLPSEIAFLILVPTRLNGNRETEKRRTYMINASELISVAESLPLEMKTELIDRLINSLNPSREEIDALWAQEAERRVEELESGKVEAIPGEEVFREIWNRLSA</sequence>
<dbReference type="AlphaFoldDB" id="A0A450TJJ9"/>
<dbReference type="EMBL" id="CAADEY010000166">
    <property type="protein sequence ID" value="VFJ67526.1"/>
    <property type="molecule type" value="Genomic_DNA"/>
</dbReference>
<gene>
    <name evidence="1" type="ORF">BECKDK2373C_GA0170839_11664</name>
</gene>
<accession>A0A450TJJ9</accession>
<proteinExistence type="predicted"/>
<dbReference type="Pfam" id="PF09720">
    <property type="entry name" value="Unstab_antitox"/>
    <property type="match status" value="1"/>
</dbReference>
<name>A0A450TJJ9_9GAMM</name>
<dbReference type="NCBIfam" id="TIGR02574">
    <property type="entry name" value="stabl_TIGR02574"/>
    <property type="match status" value="1"/>
</dbReference>